<dbReference type="InterPro" id="IPR019734">
    <property type="entry name" value="TPR_rpt"/>
</dbReference>
<evidence type="ECO:0000256" key="2">
    <source>
        <dbReference type="ARBA" id="ARBA00022803"/>
    </source>
</evidence>
<dbReference type="PANTHER" id="PTHR44186:SF1">
    <property type="entry name" value="BARDET-BIEDL SYNDROME 4 PROTEIN"/>
    <property type="match status" value="1"/>
</dbReference>
<comment type="similarity">
    <text evidence="3">Belongs to the BBS4 family.</text>
</comment>
<dbReference type="OrthoDB" id="309339at2759"/>
<protein>
    <submittedName>
        <fullName evidence="4">Putative Bardet-Biedl Syndrome 4 protein</fullName>
    </submittedName>
</protein>
<dbReference type="InterPro" id="IPR011990">
    <property type="entry name" value="TPR-like_helical_dom_sf"/>
</dbReference>
<comment type="caution">
    <text evidence="4">The sequence shown here is derived from an EMBL/GenBank/DDBJ whole genome shotgun (WGS) entry which is preliminary data.</text>
</comment>
<keyword evidence="2" id="KW-0802">TPR repeat</keyword>
<evidence type="ECO:0000313" key="4">
    <source>
        <dbReference type="EMBL" id="KZS07301.1"/>
    </source>
</evidence>
<proteinExistence type="inferred from homology"/>
<sequence>MKKNWLLEYHFVRGDYAFCKKIIQDLSTKSNNRQDEYSIYVQARIYYAEGKILESSQLFQLCYAKNPNNPGTLQEIAKYFQLRIVQGRYKKAVEALTLAKLLITQPDFMILHDLALCNINLREYALAEESCREAIKICKSKAIYKLLAACLIRQSKTGEVIEVFRLSLRLFPKSSQLYTTFGKLCVDMNFDEDAMKTLSAAIKLDDNNTVALNEIAVLHQRRNEIEDAVNRYIELVCRGMESASIYNNLGLCYFYKDKFVMALTCLLRARDIDSTSSETLFNLGLVFAALHQYCSAFIHWRAAAVYATTSSFVDQELVALISACLPFVNEETDD</sequence>
<dbReference type="SMART" id="SM00028">
    <property type="entry name" value="TPR"/>
    <property type="match status" value="6"/>
</dbReference>
<accession>A0A164PZU0</accession>
<dbReference type="AlphaFoldDB" id="A0A164PZU0"/>
<dbReference type="GO" id="GO:0060271">
    <property type="term" value="P:cilium assembly"/>
    <property type="evidence" value="ECO:0007669"/>
    <property type="project" value="TreeGrafter"/>
</dbReference>
<evidence type="ECO:0000256" key="3">
    <source>
        <dbReference type="ARBA" id="ARBA00023778"/>
    </source>
</evidence>
<gene>
    <name evidence="4" type="ORF">APZ42_028992</name>
</gene>
<organism evidence="4 5">
    <name type="scientific">Daphnia magna</name>
    <dbReference type="NCBI Taxonomy" id="35525"/>
    <lineage>
        <taxon>Eukaryota</taxon>
        <taxon>Metazoa</taxon>
        <taxon>Ecdysozoa</taxon>
        <taxon>Arthropoda</taxon>
        <taxon>Crustacea</taxon>
        <taxon>Branchiopoda</taxon>
        <taxon>Diplostraca</taxon>
        <taxon>Cladocera</taxon>
        <taxon>Anomopoda</taxon>
        <taxon>Daphniidae</taxon>
        <taxon>Daphnia</taxon>
    </lineage>
</organism>
<dbReference type="PANTHER" id="PTHR44186">
    <property type="match status" value="1"/>
</dbReference>
<keyword evidence="1" id="KW-0677">Repeat</keyword>
<name>A0A164PZU0_9CRUS</name>
<keyword evidence="5" id="KW-1185">Reference proteome</keyword>
<dbReference type="Proteomes" id="UP000076858">
    <property type="component" value="Unassembled WGS sequence"/>
</dbReference>
<dbReference type="GO" id="GO:0036064">
    <property type="term" value="C:ciliary basal body"/>
    <property type="evidence" value="ECO:0007669"/>
    <property type="project" value="TreeGrafter"/>
</dbReference>
<dbReference type="SUPFAM" id="SSF48452">
    <property type="entry name" value="TPR-like"/>
    <property type="match status" value="1"/>
</dbReference>
<dbReference type="EMBL" id="LRGB01002490">
    <property type="protein sequence ID" value="KZS07301.1"/>
    <property type="molecule type" value="Genomic_DNA"/>
</dbReference>
<dbReference type="STRING" id="35525.A0A164PZU0"/>
<dbReference type="Gene3D" id="1.25.40.10">
    <property type="entry name" value="Tetratricopeptide repeat domain"/>
    <property type="match status" value="1"/>
</dbReference>
<evidence type="ECO:0000313" key="5">
    <source>
        <dbReference type="Proteomes" id="UP000076858"/>
    </source>
</evidence>
<dbReference type="Pfam" id="PF13181">
    <property type="entry name" value="TPR_8"/>
    <property type="match status" value="1"/>
</dbReference>
<evidence type="ECO:0000256" key="1">
    <source>
        <dbReference type="ARBA" id="ARBA00022737"/>
    </source>
</evidence>
<dbReference type="GO" id="GO:0061512">
    <property type="term" value="P:protein localization to cilium"/>
    <property type="evidence" value="ECO:0007669"/>
    <property type="project" value="TreeGrafter"/>
</dbReference>
<reference evidence="4 5" key="1">
    <citation type="submission" date="2016-03" db="EMBL/GenBank/DDBJ databases">
        <title>EvidentialGene: Evidence-directed Construction of Genes on Genomes.</title>
        <authorList>
            <person name="Gilbert D.G."/>
            <person name="Choi J.-H."/>
            <person name="Mockaitis K."/>
            <person name="Colbourne J."/>
            <person name="Pfrender M."/>
        </authorList>
    </citation>
    <scope>NUCLEOTIDE SEQUENCE [LARGE SCALE GENOMIC DNA]</scope>
    <source>
        <strain evidence="4 5">Xinb3</strain>
        <tissue evidence="4">Complete organism</tissue>
    </source>
</reference>